<dbReference type="InterPro" id="IPR011697">
    <property type="entry name" value="Peptidase_C26"/>
</dbReference>
<dbReference type="EMBL" id="JBHUKS010000017">
    <property type="protein sequence ID" value="MFD2470630.1"/>
    <property type="molecule type" value="Genomic_DNA"/>
</dbReference>
<gene>
    <name evidence="1" type="ORF">ACFSVL_24785</name>
</gene>
<sequence length="243" mass="25694">MPAPLIGLVADRKKTTSGAWADIESDTLPHTYARAVEQAGGAPILFPALRTHDAGQLLDTIDGLFLPGGRDLDASLYSSQAHVENDPPLRVRDDLEIALVRGARSRGMPIFGACRGLQVLNVALGGTLEQHLGDRLDLTPHRDVVGVFTSHRVRVSPGSRLAAMTPGAEFAIASHHHQSVRELGAGLVAVAHADDGTIEAAETADGTFCVGVQWHPEELLDPGGLALVRSFVDAARSFARSLA</sequence>
<dbReference type="SUPFAM" id="SSF52317">
    <property type="entry name" value="Class I glutamine amidotransferase-like"/>
    <property type="match status" value="1"/>
</dbReference>
<dbReference type="Pfam" id="PF07722">
    <property type="entry name" value="Peptidase_C26"/>
    <property type="match status" value="1"/>
</dbReference>
<dbReference type="InterPro" id="IPR029062">
    <property type="entry name" value="Class_I_gatase-like"/>
</dbReference>
<comment type="caution">
    <text evidence="1">The sequence shown here is derived from an EMBL/GenBank/DDBJ whole genome shotgun (WGS) entry which is preliminary data.</text>
</comment>
<dbReference type="PANTHER" id="PTHR43235">
    <property type="entry name" value="GLUTAMINE AMIDOTRANSFERASE PB2B2.05-RELATED"/>
    <property type="match status" value="1"/>
</dbReference>
<dbReference type="PANTHER" id="PTHR43235:SF1">
    <property type="entry name" value="GLUTAMINE AMIDOTRANSFERASE PB2B2.05-RELATED"/>
    <property type="match status" value="1"/>
</dbReference>
<proteinExistence type="predicted"/>
<keyword evidence="1" id="KW-0378">Hydrolase</keyword>
<dbReference type="PROSITE" id="PS51273">
    <property type="entry name" value="GATASE_TYPE_1"/>
    <property type="match status" value="1"/>
</dbReference>
<dbReference type="InterPro" id="IPR044668">
    <property type="entry name" value="PuuD-like"/>
</dbReference>
<accession>A0ABW5HCG2</accession>
<organism evidence="1 2">
    <name type="scientific">Amycolatopsis silviterrae</name>
    <dbReference type="NCBI Taxonomy" id="1656914"/>
    <lineage>
        <taxon>Bacteria</taxon>
        <taxon>Bacillati</taxon>
        <taxon>Actinomycetota</taxon>
        <taxon>Actinomycetes</taxon>
        <taxon>Pseudonocardiales</taxon>
        <taxon>Pseudonocardiaceae</taxon>
        <taxon>Amycolatopsis</taxon>
    </lineage>
</organism>
<dbReference type="Proteomes" id="UP001597483">
    <property type="component" value="Unassembled WGS sequence"/>
</dbReference>
<reference evidence="2" key="1">
    <citation type="journal article" date="2019" name="Int. J. Syst. Evol. Microbiol.">
        <title>The Global Catalogue of Microorganisms (GCM) 10K type strain sequencing project: providing services to taxonomists for standard genome sequencing and annotation.</title>
        <authorList>
            <consortium name="The Broad Institute Genomics Platform"/>
            <consortium name="The Broad Institute Genome Sequencing Center for Infectious Disease"/>
            <person name="Wu L."/>
            <person name="Ma J."/>
        </authorList>
    </citation>
    <scope>NUCLEOTIDE SEQUENCE [LARGE SCALE GENOMIC DNA]</scope>
    <source>
        <strain evidence="2">CGMCC 4.7641</strain>
    </source>
</reference>
<dbReference type="RefSeq" id="WP_378307934.1">
    <property type="nucleotide sequence ID" value="NZ_JBHUKS010000017.1"/>
</dbReference>
<name>A0ABW5HCG2_9PSEU</name>
<dbReference type="Gene3D" id="3.40.50.880">
    <property type="match status" value="1"/>
</dbReference>
<dbReference type="GO" id="GO:0016787">
    <property type="term" value="F:hydrolase activity"/>
    <property type="evidence" value="ECO:0007669"/>
    <property type="project" value="UniProtKB-KW"/>
</dbReference>
<evidence type="ECO:0000313" key="2">
    <source>
        <dbReference type="Proteomes" id="UP001597483"/>
    </source>
</evidence>
<keyword evidence="2" id="KW-1185">Reference proteome</keyword>
<dbReference type="CDD" id="cd01745">
    <property type="entry name" value="GATase1_2"/>
    <property type="match status" value="1"/>
</dbReference>
<protein>
    <submittedName>
        <fullName evidence="1">Gamma-glutamyl-gamma-aminobutyrate hydrolase family protein</fullName>
    </submittedName>
</protein>
<evidence type="ECO:0000313" key="1">
    <source>
        <dbReference type="EMBL" id="MFD2470630.1"/>
    </source>
</evidence>